<reference evidence="1 2" key="1">
    <citation type="submission" date="2020-08" db="EMBL/GenBank/DDBJ databases">
        <title>Genomic Encyclopedia of Type Strains, Phase IV (KMG-IV): sequencing the most valuable type-strain genomes for metagenomic binning, comparative biology and taxonomic classification.</title>
        <authorList>
            <person name="Goeker M."/>
        </authorList>
    </citation>
    <scope>NUCLEOTIDE SEQUENCE [LARGE SCALE GENOMIC DNA]</scope>
    <source>
        <strain evidence="1 2">DSM 102238</strain>
    </source>
</reference>
<accession>A0A7W6MLV1</accession>
<evidence type="ECO:0000313" key="2">
    <source>
        <dbReference type="Proteomes" id="UP000542776"/>
    </source>
</evidence>
<dbReference type="RefSeq" id="WP_183201745.1">
    <property type="nucleotide sequence ID" value="NZ_JACIEK010000015.1"/>
</dbReference>
<protein>
    <submittedName>
        <fullName evidence="1">Uncharacterized protein</fullName>
    </submittedName>
</protein>
<evidence type="ECO:0000313" key="1">
    <source>
        <dbReference type="EMBL" id="MBB4000150.1"/>
    </source>
</evidence>
<organism evidence="1 2">
    <name type="scientific">Aureimonas pseudogalii</name>
    <dbReference type="NCBI Taxonomy" id="1744844"/>
    <lineage>
        <taxon>Bacteria</taxon>
        <taxon>Pseudomonadati</taxon>
        <taxon>Pseudomonadota</taxon>
        <taxon>Alphaproteobacteria</taxon>
        <taxon>Hyphomicrobiales</taxon>
        <taxon>Aurantimonadaceae</taxon>
        <taxon>Aureimonas</taxon>
    </lineage>
</organism>
<gene>
    <name evidence="1" type="ORF">GGR04_004026</name>
</gene>
<sequence length="112" mass="12579">MVDLPSATALLDARSIVSTWDASLTSIEPLAAELVAISIANLSRRKPEGWTERDLLTETTLHKHRFDRDLLRGGPLVERFFDAPRGEMENVLAIAQYIIIHRDEAATNDREP</sequence>
<name>A0A7W6MLV1_9HYPH</name>
<comment type="caution">
    <text evidence="1">The sequence shown here is derived from an EMBL/GenBank/DDBJ whole genome shotgun (WGS) entry which is preliminary data.</text>
</comment>
<proteinExistence type="predicted"/>
<keyword evidence="2" id="KW-1185">Reference proteome</keyword>
<dbReference type="EMBL" id="JACIEK010000015">
    <property type="protein sequence ID" value="MBB4000150.1"/>
    <property type="molecule type" value="Genomic_DNA"/>
</dbReference>
<dbReference type="AlphaFoldDB" id="A0A7W6MLV1"/>
<dbReference type="Proteomes" id="UP000542776">
    <property type="component" value="Unassembled WGS sequence"/>
</dbReference>